<sequence length="120" mass="14241">MSIYQDSLPDYQHNTLDYINRLDQQSAKVVAMAGDIPMPIALRSELLQTWRITRQKLAYFRRELERADGEFRKELEVLHNALLPEVIAYQVRLGAMMIGDTCEDHRYLHRWRAIWTNFTC</sequence>
<dbReference type="AlphaFoldDB" id="A0A2S6I3S6"/>
<comment type="caution">
    <text evidence="1">The sequence shown here is derived from an EMBL/GenBank/DDBJ whole genome shotgun (WGS) entry which is preliminary data.</text>
</comment>
<keyword evidence="2" id="KW-1185">Reference proteome</keyword>
<dbReference type="EMBL" id="PTJC01000006">
    <property type="protein sequence ID" value="PPK85834.1"/>
    <property type="molecule type" value="Genomic_DNA"/>
</dbReference>
<evidence type="ECO:0000313" key="2">
    <source>
        <dbReference type="Proteomes" id="UP000237662"/>
    </source>
</evidence>
<name>A0A2S6I3S6_9BACT</name>
<proteinExistence type="predicted"/>
<organism evidence="1 2">
    <name type="scientific">Neolewinella xylanilytica</name>
    <dbReference type="NCBI Taxonomy" id="1514080"/>
    <lineage>
        <taxon>Bacteria</taxon>
        <taxon>Pseudomonadati</taxon>
        <taxon>Bacteroidota</taxon>
        <taxon>Saprospiria</taxon>
        <taxon>Saprospirales</taxon>
        <taxon>Lewinellaceae</taxon>
        <taxon>Neolewinella</taxon>
    </lineage>
</organism>
<accession>A0A2S6I3S6</accession>
<gene>
    <name evidence="1" type="ORF">CLV84_2741</name>
</gene>
<evidence type="ECO:0000313" key="1">
    <source>
        <dbReference type="EMBL" id="PPK85834.1"/>
    </source>
</evidence>
<reference evidence="1 2" key="1">
    <citation type="submission" date="2018-02" db="EMBL/GenBank/DDBJ databases">
        <title>Genomic Encyclopedia of Archaeal and Bacterial Type Strains, Phase II (KMG-II): from individual species to whole genera.</title>
        <authorList>
            <person name="Goeker M."/>
        </authorList>
    </citation>
    <scope>NUCLEOTIDE SEQUENCE [LARGE SCALE GENOMIC DNA]</scope>
    <source>
        <strain evidence="1 2">DSM 29526</strain>
    </source>
</reference>
<dbReference type="RefSeq" id="WP_104420316.1">
    <property type="nucleotide sequence ID" value="NZ_PTJC01000006.1"/>
</dbReference>
<dbReference type="OrthoDB" id="1493048at2"/>
<dbReference type="Proteomes" id="UP000237662">
    <property type="component" value="Unassembled WGS sequence"/>
</dbReference>
<protein>
    <submittedName>
        <fullName evidence="1">Uncharacterized protein</fullName>
    </submittedName>
</protein>